<accession>A0AAW5R8S6</accession>
<proteinExistence type="predicted"/>
<evidence type="ECO:0000313" key="2">
    <source>
        <dbReference type="Proteomes" id="UP001320898"/>
    </source>
</evidence>
<dbReference type="AlphaFoldDB" id="A0AAW5R8S6"/>
<keyword evidence="2" id="KW-1185">Reference proteome</keyword>
<reference evidence="1 2" key="1">
    <citation type="submission" date="2022-04" db="EMBL/GenBank/DDBJ databases">
        <authorList>
            <person name="Ye Y.-Q."/>
            <person name="Du Z.-J."/>
        </authorList>
    </citation>
    <scope>NUCLEOTIDE SEQUENCE [LARGE SCALE GENOMIC DNA]</scope>
    <source>
        <strain evidence="1 2">A6E488</strain>
    </source>
</reference>
<dbReference type="Pfam" id="PF14345">
    <property type="entry name" value="GDYXXLXY"/>
    <property type="match status" value="1"/>
</dbReference>
<dbReference type="InterPro" id="IPR025833">
    <property type="entry name" value="GDYXXLXY"/>
</dbReference>
<evidence type="ECO:0000313" key="1">
    <source>
        <dbReference type="EMBL" id="MCT8974926.1"/>
    </source>
</evidence>
<dbReference type="EMBL" id="JALIDZ010000019">
    <property type="protein sequence ID" value="MCT8974926.1"/>
    <property type="molecule type" value="Genomic_DNA"/>
</dbReference>
<comment type="caution">
    <text evidence="1">The sequence shown here is derived from an EMBL/GenBank/DDBJ whole genome shotgun (WGS) entry which is preliminary data.</text>
</comment>
<name>A0AAW5R8S6_9HYPH</name>
<organism evidence="1 2">
    <name type="scientific">Microbaculum marinisediminis</name>
    <dbReference type="NCBI Taxonomy" id="2931392"/>
    <lineage>
        <taxon>Bacteria</taxon>
        <taxon>Pseudomonadati</taxon>
        <taxon>Pseudomonadota</taxon>
        <taxon>Alphaproteobacteria</taxon>
        <taxon>Hyphomicrobiales</taxon>
        <taxon>Tepidamorphaceae</taxon>
        <taxon>Microbaculum</taxon>
    </lineage>
</organism>
<sequence>MTAPPRRWKGVALRLVIVLALQAAALGWMVMSRAELLRTGAEVTLNVVPVDPRDLFRGDFVRLQYDITTLRPGVIGGDSGFSARDPIWVVLDTSLAGPARPAGVFKHQPPALPERTVIRGRVVSAYEGPPPVDDPEGCPAPCRTLRVDYGIEQYFVPEGEGRNLENVRNDGRVTVVVAVDSDGRAAIKKLLVDGIERYQEPLF</sequence>
<gene>
    <name evidence="1" type="ORF">MUB46_23965</name>
</gene>
<protein>
    <submittedName>
        <fullName evidence="1">GDYXXLXY domain-containing protein</fullName>
    </submittedName>
</protein>
<dbReference type="Proteomes" id="UP001320898">
    <property type="component" value="Unassembled WGS sequence"/>
</dbReference>
<dbReference type="RefSeq" id="WP_261618514.1">
    <property type="nucleotide sequence ID" value="NZ_JALIDZ010000019.1"/>
</dbReference>